<accession>A0A3N0XI88</accession>
<proteinExistence type="predicted"/>
<feature type="domain" description="ZU5" evidence="2">
    <location>
        <begin position="342"/>
        <end position="479"/>
    </location>
</feature>
<dbReference type="EMBL" id="RJVU01072388">
    <property type="protein sequence ID" value="ROI36350.1"/>
    <property type="molecule type" value="Genomic_DNA"/>
</dbReference>
<organism evidence="3 4">
    <name type="scientific">Anabarilius grahami</name>
    <name type="common">Kanglang fish</name>
    <name type="synonym">Barilius grahami</name>
    <dbReference type="NCBI Taxonomy" id="495550"/>
    <lineage>
        <taxon>Eukaryota</taxon>
        <taxon>Metazoa</taxon>
        <taxon>Chordata</taxon>
        <taxon>Craniata</taxon>
        <taxon>Vertebrata</taxon>
        <taxon>Euteleostomi</taxon>
        <taxon>Actinopterygii</taxon>
        <taxon>Neopterygii</taxon>
        <taxon>Teleostei</taxon>
        <taxon>Ostariophysi</taxon>
        <taxon>Cypriniformes</taxon>
        <taxon>Xenocyprididae</taxon>
        <taxon>Xenocypridinae</taxon>
        <taxon>Xenocypridinae incertae sedis</taxon>
        <taxon>Anabarilius</taxon>
    </lineage>
</organism>
<dbReference type="InterPro" id="IPR000906">
    <property type="entry name" value="ZU5_dom"/>
</dbReference>
<gene>
    <name evidence="3" type="ORF">DPX16_11291</name>
</gene>
<dbReference type="CDD" id="cd01670">
    <property type="entry name" value="Death"/>
    <property type="match status" value="1"/>
</dbReference>
<dbReference type="Proteomes" id="UP000281406">
    <property type="component" value="Unassembled WGS sequence"/>
</dbReference>
<comment type="caution">
    <text evidence="3">The sequence shown here is derived from an EMBL/GenBank/DDBJ whole genome shotgun (WGS) entry which is preliminary data.</text>
</comment>
<dbReference type="GO" id="GO:0005737">
    <property type="term" value="C:cytoplasm"/>
    <property type="evidence" value="ECO:0007669"/>
    <property type="project" value="TreeGrafter"/>
</dbReference>
<dbReference type="InterPro" id="IPR056181">
    <property type="entry name" value="SH3BP4_C"/>
</dbReference>
<dbReference type="AlphaFoldDB" id="A0A3N0XI88"/>
<dbReference type="Gene3D" id="2.60.220.30">
    <property type="match status" value="1"/>
</dbReference>
<evidence type="ECO:0000259" key="2">
    <source>
        <dbReference type="PROSITE" id="PS51145"/>
    </source>
</evidence>
<dbReference type="OrthoDB" id="10000126at2759"/>
<keyword evidence="4" id="KW-1185">Reference proteome</keyword>
<dbReference type="PROSITE" id="PS51145">
    <property type="entry name" value="ZU5"/>
    <property type="match status" value="1"/>
</dbReference>
<dbReference type="Pfam" id="PF23637">
    <property type="entry name" value="SH3BP4_C"/>
    <property type="match status" value="1"/>
</dbReference>
<dbReference type="PANTHER" id="PTHR15603:SF1">
    <property type="entry name" value="METASTASIS-ASSOCIATED IN COLON CANCER PROTEIN 1"/>
    <property type="match status" value="1"/>
</dbReference>
<evidence type="ECO:0000313" key="4">
    <source>
        <dbReference type="Proteomes" id="UP000281406"/>
    </source>
</evidence>
<evidence type="ECO:0000256" key="1">
    <source>
        <dbReference type="SAM" id="MobiDB-lite"/>
    </source>
</evidence>
<dbReference type="FunFam" id="2.60.220.30:FF:000016">
    <property type="entry name" value="MET transcriptional regulator MACC1"/>
    <property type="match status" value="1"/>
</dbReference>
<dbReference type="Pfam" id="PF23640">
    <property type="entry name" value="UPA_SH3BP4"/>
    <property type="match status" value="1"/>
</dbReference>
<dbReference type="PANTHER" id="PTHR15603">
    <property type="entry name" value="SH3 DOMAIN-CONTAINING PROTEIN"/>
    <property type="match status" value="1"/>
</dbReference>
<sequence>MIRWPEGPTSSDAKADEDQLQPTVLNTLRKLSRQTNKTARRPTVGLIRHVESATELVGQSGHLIILIGCSATATCWYGKAFHLTQAQNGRATWPSAVERRFGVSDQLWTQTLPIFDIRDKDIRSWIYKMAAAKIKSNSRTGNLLRSRSEGTLIDIDENVTINNNNLHGGYGFEIGKSSEWPIVPNEMENPKHTSNPFWNQMGRSNPFLNDIFHTSTYDSGVSMLKEDPLSLFDSINEDSLSTSSDETNFAHLLAPRQNNLNRSGRWRSASDILDSLEKKEDKRSMRLSSQEPFLNPDFEWLKNDREAYKMAWLSHRQLTRSCLDLSLMKQSPGWAQTQATDIQIFCKIDHTGGSVQLPESDITAHVPQGHVPPGEIQEIGLKVLLDPPTGINNIYTTTLSPLLEVNLSNHNVPGGISLEMRMAAKVKNDPTSQVLTSFVGLVSQRKEGPYQKIKDCYIYNDVLQMKLFDLKPHMYVITAAEATLLEQPAMSVWDYLERHMTVAVYGPKHIHPSLKVVLVILNHNNIPPRLPFSDIQRGDRNLPPVVLELWGKHQFNPHGLKDLHFATRVLDPNFEVKPVDQNKEIKQEQLKAGKVLHLPLDLVKVGGGEMSPFKLSIEVKDTNSLTLGDFYFTSPEAAPLRSEKHNHRRADRQREVTRSEPIPEESIPEILTQKFQDRPVDLHWYGVAIKSILRQPRVEYLLEYFKGDTIALLSKETVRSVGQMKVKEWYIGFLRGRVGLVHCKNLKVITKDQVIDFTGIKLTTPVLLDNMTIPFKKLTYMYSAIQTLVTEHVKCWRSFAEALGYSEVSVDTISRRHAETEAEKVACVLEKLKEDCHAEKIKKKFQHELITGLLKMDVQGVVAHLIQDIVILSTAVELGVRWRELAERLGKLSGAQIAAYEAPHKGKNGEVSAQSMWKPAYDFLFAWSKRYGDGHRDMIQDLHLALDKMKSPVTKQWRQITGALITVNCMEVLRASAFLRG</sequence>
<dbReference type="InterPro" id="IPR056182">
    <property type="entry name" value="UPA_SH3BP4"/>
</dbReference>
<reference evidence="3 4" key="1">
    <citation type="submission" date="2018-10" db="EMBL/GenBank/DDBJ databases">
        <title>Genome assembly for a Yunnan-Guizhou Plateau 3E fish, Anabarilius grahami (Regan), and its evolutionary and genetic applications.</title>
        <authorList>
            <person name="Jiang W."/>
        </authorList>
    </citation>
    <scope>NUCLEOTIDE SEQUENCE [LARGE SCALE GENOMIC DNA]</scope>
    <source>
        <strain evidence="3">AG-KIZ</strain>
        <tissue evidence="3">Muscle</tissue>
    </source>
</reference>
<dbReference type="InterPro" id="IPR056183">
    <property type="entry name" value="DEATH_SH3BP4"/>
</dbReference>
<dbReference type="Pfam" id="PF24094">
    <property type="entry name" value="DEATH_SH3BP4"/>
    <property type="match status" value="1"/>
</dbReference>
<feature type="region of interest" description="Disordered" evidence="1">
    <location>
        <begin position="641"/>
        <end position="660"/>
    </location>
</feature>
<name>A0A3N0XI88_ANAGA</name>
<evidence type="ECO:0000313" key="3">
    <source>
        <dbReference type="EMBL" id="ROI36350.1"/>
    </source>
</evidence>
<protein>
    <submittedName>
        <fullName evidence="3">Metastasis-associated in colon cancer protein 1</fullName>
    </submittedName>
</protein>